<dbReference type="EMBL" id="QVQT01000001">
    <property type="protein sequence ID" value="RFU18593.1"/>
    <property type="molecule type" value="Genomic_DNA"/>
</dbReference>
<name>A0A372IW29_9BACT</name>
<keyword evidence="1" id="KW-1133">Transmembrane helix</keyword>
<dbReference type="AlphaFoldDB" id="A0A372IW29"/>
<gene>
    <name evidence="3" type="ORF">D0Y96_03335</name>
</gene>
<feature type="transmembrane region" description="Helical" evidence="1">
    <location>
        <begin position="547"/>
        <end position="566"/>
    </location>
</feature>
<feature type="transmembrane region" description="Helical" evidence="1">
    <location>
        <begin position="227"/>
        <end position="246"/>
    </location>
</feature>
<feature type="transmembrane region" description="Helical" evidence="1">
    <location>
        <begin position="375"/>
        <end position="396"/>
    </location>
</feature>
<comment type="caution">
    <text evidence="3">The sequence shown here is derived from an EMBL/GenBank/DDBJ whole genome shotgun (WGS) entry which is preliminary data.</text>
</comment>
<organism evidence="3 4">
    <name type="scientific">Paracidobacterium acidisoli</name>
    <dbReference type="NCBI Taxonomy" id="2303751"/>
    <lineage>
        <taxon>Bacteria</taxon>
        <taxon>Pseudomonadati</taxon>
        <taxon>Acidobacteriota</taxon>
        <taxon>Terriglobia</taxon>
        <taxon>Terriglobales</taxon>
        <taxon>Acidobacteriaceae</taxon>
        <taxon>Paracidobacterium</taxon>
    </lineage>
</organism>
<evidence type="ECO:0000313" key="4">
    <source>
        <dbReference type="Proteomes" id="UP000264702"/>
    </source>
</evidence>
<protein>
    <recommendedName>
        <fullName evidence="2">Membrane protein 6-pyruvoyl-tetrahydropterin synthase-related domain-containing protein</fullName>
    </recommendedName>
</protein>
<feature type="transmembrane region" description="Helical" evidence="1">
    <location>
        <begin position="283"/>
        <end position="301"/>
    </location>
</feature>
<feature type="transmembrane region" description="Helical" evidence="1">
    <location>
        <begin position="345"/>
        <end position="363"/>
    </location>
</feature>
<evidence type="ECO:0000313" key="3">
    <source>
        <dbReference type="EMBL" id="RFU18593.1"/>
    </source>
</evidence>
<reference evidence="3 4" key="1">
    <citation type="submission" date="2018-08" db="EMBL/GenBank/DDBJ databases">
        <title>Acidipila sp. 4G-K13, an acidobacterium isolated from forest soil.</title>
        <authorList>
            <person name="Gao Z.-H."/>
            <person name="Qiu L.-H."/>
        </authorList>
    </citation>
    <scope>NUCLEOTIDE SEQUENCE [LARGE SCALE GENOMIC DNA]</scope>
    <source>
        <strain evidence="3 4">4G-K13</strain>
    </source>
</reference>
<keyword evidence="1" id="KW-0472">Membrane</keyword>
<dbReference type="OrthoDB" id="106188at2"/>
<keyword evidence="1" id="KW-0812">Transmembrane</keyword>
<feature type="transmembrane region" description="Helical" evidence="1">
    <location>
        <begin position="108"/>
        <end position="129"/>
    </location>
</feature>
<evidence type="ECO:0000256" key="1">
    <source>
        <dbReference type="SAM" id="Phobius"/>
    </source>
</evidence>
<keyword evidence="4" id="KW-1185">Reference proteome</keyword>
<feature type="transmembrane region" description="Helical" evidence="1">
    <location>
        <begin position="196"/>
        <end position="215"/>
    </location>
</feature>
<feature type="domain" description="Membrane protein 6-pyruvoyl-tetrahydropterin synthase-related" evidence="2">
    <location>
        <begin position="84"/>
        <end position="406"/>
    </location>
</feature>
<dbReference type="Pfam" id="PF10131">
    <property type="entry name" value="PTPS_related"/>
    <property type="match status" value="1"/>
</dbReference>
<feature type="transmembrane region" description="Helical" evidence="1">
    <location>
        <begin position="308"/>
        <end position="325"/>
    </location>
</feature>
<accession>A0A372IW29</accession>
<evidence type="ECO:0000259" key="2">
    <source>
        <dbReference type="Pfam" id="PF10131"/>
    </source>
</evidence>
<feature type="transmembrane region" description="Helical" evidence="1">
    <location>
        <begin position="158"/>
        <end position="176"/>
    </location>
</feature>
<dbReference type="RefSeq" id="WP_117297888.1">
    <property type="nucleotide sequence ID" value="NZ_QVQT02000001.1"/>
</dbReference>
<dbReference type="InterPro" id="IPR018776">
    <property type="entry name" value="Membrane_prot_PTPS-rel_domain"/>
</dbReference>
<sequence>MKISFRFPASAASLATRARRRRSLLLACVGIAVLPLAWRGVSCGQDFDFHLQSWLEVLRHWHEGVAYPHWDASANYGAGEPRFVFYPPLSWLLGTLMGAVLPWSWAPLLFTGIALLALGGSFFAMAREWMSEDQAALAACLCVLQPYLLFVAYERAAYGELLAAAWIPLLILFGLRRKPALLPLAVSIAGVWLTDAPAAVMGCYALAVLVIAAAAEERSLRLIRRSAGAVPLGLGLAGFYLVPAMWEQRWVEITRAIGDGMRVEDSFLFGHTTDAYHDQVLRTVSWIAVALLLATTAAAWGSARKRKALWLPLCVVSALIAFLQLPFSDFLWRLAPELKFLQFPWRWLLVLGVVLAALAGITLRGEARTRRAISLRAISMLLFACLMAGAASAFFWSPCDDQDSVQAQRTALRGDGVEGTDEYTPRGVDNEAIQQGLPPVRVLTAPDAEEADSSVAVNPDYQASAREEVPATIHIARWQSERISLAIGTRQAAWAVLRRMNYPAWRILLNGKPVLSSATRQDGLIALPLTAGENRIEIRYRATADMWAGRIASLTAALVLLLAAAYRKKERKVQVS</sequence>
<proteinExistence type="predicted"/>
<dbReference type="Proteomes" id="UP000264702">
    <property type="component" value="Unassembled WGS sequence"/>
</dbReference>